<dbReference type="EMBL" id="CP113797">
    <property type="protein sequence ID" value="WAL60043.1"/>
    <property type="molecule type" value="Genomic_DNA"/>
</dbReference>
<dbReference type="RefSeq" id="WP_268609877.1">
    <property type="nucleotide sequence ID" value="NZ_CP113797.1"/>
</dbReference>
<accession>A0A9E8ZBE4</accession>
<dbReference type="Proteomes" id="UP001163152">
    <property type="component" value="Chromosome"/>
</dbReference>
<sequence>MVATVIDPEQWQATYEAASLTRQYEMLLEVMAQPLSLDLIEELDLEMLVLTMRDELVNRHLFDQAIALIQTVQQQQPSLHQQEFAVLDSFLVEYYLYCNHPQQVRAALQQFLQYPAADIDQTLAILDYLKFYNATSLAVELSQVAYEAVQASANRVLGVEMQFSDVLLGNWMQQAHQQLKQGHSVDWNTFLAESVKYEFDKYEFGNKAQWIKELEQHLTREVQNSPEFVAQFRHDRSEALRTTSLGFCQYMAEEKQVSFICSRALWESIYTFLEHRETSGTKLAQPESYFAFSLLELEIYVAQKIGALLSTQQSVGVAVLWGIPYVYDFLRSKQIISRDLHQQAIKSVAALKTALINNYAHLWKYSFVHRWLPPDSVATAEFEAEKQCFAASFERVVALDATLDPLLNPLVAVYPSVYP</sequence>
<reference evidence="1" key="1">
    <citation type="submission" date="2022-12" db="EMBL/GenBank/DDBJ databases">
        <title>Polyphasic identification of a Novel Hot-Spring Cyanobacterium Ocullathermofonsia sinensis gen nov. sp. nov. and Genomic Insights on its Adaptations to the Thermal Habitat.</title>
        <authorList>
            <person name="Daroch M."/>
            <person name="Tang J."/>
            <person name="Jiang Y."/>
        </authorList>
    </citation>
    <scope>NUCLEOTIDE SEQUENCE</scope>
    <source>
        <strain evidence="1">PKUAC-SCTA174</strain>
    </source>
</reference>
<evidence type="ECO:0000313" key="1">
    <source>
        <dbReference type="EMBL" id="WAL60043.1"/>
    </source>
</evidence>
<gene>
    <name evidence="1" type="ORF">OXH18_23195</name>
</gene>
<evidence type="ECO:0000313" key="2">
    <source>
        <dbReference type="Proteomes" id="UP001163152"/>
    </source>
</evidence>
<proteinExistence type="predicted"/>
<protein>
    <submittedName>
        <fullName evidence="1">Uncharacterized protein</fullName>
    </submittedName>
</protein>
<keyword evidence="2" id="KW-1185">Reference proteome</keyword>
<dbReference type="AlphaFoldDB" id="A0A9E8ZBE4"/>
<name>A0A9E8ZBE4_9CYAN</name>
<organism evidence="1 2">
    <name type="scientific">Thermocoleostomius sinensis A174</name>
    <dbReference type="NCBI Taxonomy" id="2016057"/>
    <lineage>
        <taxon>Bacteria</taxon>
        <taxon>Bacillati</taxon>
        <taxon>Cyanobacteriota</taxon>
        <taxon>Cyanophyceae</taxon>
        <taxon>Oculatellales</taxon>
        <taxon>Oculatellaceae</taxon>
        <taxon>Thermocoleostomius</taxon>
    </lineage>
</organism>
<dbReference type="KEGG" id="tsin:OXH18_23195"/>